<comment type="cofactor">
    <cofactor evidence="6">
        <name>Mg(2+)</name>
        <dbReference type="ChEBI" id="CHEBI:18420"/>
    </cofactor>
</comment>
<dbReference type="PANTHER" id="PTHR34276">
    <property type="entry name" value="MINI-RIBONUCLEASE 3"/>
    <property type="match status" value="1"/>
</dbReference>
<evidence type="ECO:0000256" key="2">
    <source>
        <dbReference type="ARBA" id="ARBA00022552"/>
    </source>
</evidence>
<dbReference type="EC" id="3.1.26.-" evidence="6"/>
<keyword evidence="6" id="KW-0963">Cytoplasm</keyword>
<protein>
    <recommendedName>
        <fullName evidence="6">Mini-ribonuclease 3</fullName>
        <shortName evidence="6">Mini-3</shortName>
        <shortName evidence="6">Mini-RNase 3</shortName>
        <ecNumber evidence="6">3.1.26.-</ecNumber>
    </recommendedName>
    <alternativeName>
        <fullName evidence="6">Mini-RNase III</fullName>
        <shortName evidence="6">Mini-III</shortName>
    </alternativeName>
</protein>
<keyword evidence="4 6" id="KW-0255">Endonuclease</keyword>
<name>A0ABP3UZR5_9CLOT</name>
<keyword evidence="5 6" id="KW-0378">Hydrolase</keyword>
<comment type="function">
    <text evidence="6">Involved in correct processing of both the 5' and 3' ends of 23S rRNA precursor. Processes 30S rRNA precursor transcript even in absence of ribonuclease 3 (Rnc); Rnc processes 30S rRNA into smaller rRNA precursors.</text>
</comment>
<evidence type="ECO:0000313" key="8">
    <source>
        <dbReference type="EMBL" id="GAA0745772.1"/>
    </source>
</evidence>
<keyword evidence="2 6" id="KW-0698">rRNA processing</keyword>
<feature type="active site" evidence="6">
    <location>
        <position position="28"/>
    </location>
</feature>
<comment type="similarity">
    <text evidence="6">Belongs to the MrnC RNase family.</text>
</comment>
<dbReference type="HAMAP" id="MF_01468">
    <property type="entry name" value="RNase_Mini_III"/>
    <property type="match status" value="1"/>
</dbReference>
<keyword evidence="9" id="KW-1185">Reference proteome</keyword>
<dbReference type="RefSeq" id="WP_343763315.1">
    <property type="nucleotide sequence ID" value="NZ_BAAACG010000017.1"/>
</dbReference>
<evidence type="ECO:0000256" key="1">
    <source>
        <dbReference type="ARBA" id="ARBA00022517"/>
    </source>
</evidence>
<dbReference type="SUPFAM" id="SSF69065">
    <property type="entry name" value="RNase III domain-like"/>
    <property type="match status" value="1"/>
</dbReference>
<keyword evidence="1 6" id="KW-0690">Ribosome biogenesis</keyword>
<accession>A0ABP3UZR5</accession>
<dbReference type="PANTHER" id="PTHR34276:SF1">
    <property type="entry name" value="MINI-RIBONUCLEASE 3"/>
    <property type="match status" value="1"/>
</dbReference>
<evidence type="ECO:0000259" key="7">
    <source>
        <dbReference type="Pfam" id="PF00636"/>
    </source>
</evidence>
<evidence type="ECO:0000256" key="4">
    <source>
        <dbReference type="ARBA" id="ARBA00022759"/>
    </source>
</evidence>
<gene>
    <name evidence="6" type="primary">mrnC</name>
    <name evidence="8" type="ORF">GCM10008906_32570</name>
</gene>
<comment type="caution">
    <text evidence="8">The sequence shown here is derived from an EMBL/GenBank/DDBJ whole genome shotgun (WGS) entry which is preliminary data.</text>
</comment>
<keyword evidence="6" id="KW-0694">RNA-binding</keyword>
<dbReference type="InterPro" id="IPR000999">
    <property type="entry name" value="RNase_III_dom"/>
</dbReference>
<proteinExistence type="inferred from homology"/>
<keyword evidence="3 6" id="KW-0540">Nuclease</keyword>
<keyword evidence="6" id="KW-0699">rRNA-binding</keyword>
<evidence type="ECO:0000256" key="5">
    <source>
        <dbReference type="ARBA" id="ARBA00022801"/>
    </source>
</evidence>
<organism evidence="8 9">
    <name type="scientific">Clostridium oceanicum</name>
    <dbReference type="NCBI Taxonomy" id="1543"/>
    <lineage>
        <taxon>Bacteria</taxon>
        <taxon>Bacillati</taxon>
        <taxon>Bacillota</taxon>
        <taxon>Clostridia</taxon>
        <taxon>Eubacteriales</taxon>
        <taxon>Clostridiaceae</taxon>
        <taxon>Clostridium</taxon>
    </lineage>
</organism>
<keyword evidence="6" id="KW-0460">Magnesium</keyword>
<comment type="subcellular location">
    <subcellularLocation>
        <location evidence="6">Cytoplasm</location>
    </subcellularLocation>
</comment>
<evidence type="ECO:0000313" key="9">
    <source>
        <dbReference type="Proteomes" id="UP001501510"/>
    </source>
</evidence>
<dbReference type="Gene3D" id="1.10.1520.10">
    <property type="entry name" value="Ribonuclease III domain"/>
    <property type="match status" value="1"/>
</dbReference>
<evidence type="ECO:0000256" key="3">
    <source>
        <dbReference type="ARBA" id="ARBA00022722"/>
    </source>
</evidence>
<comment type="subunit">
    <text evidence="6">Homodimer.</text>
</comment>
<dbReference type="PIRSF" id="PIRSF005520">
    <property type="entry name" value="UCP005520"/>
    <property type="match status" value="1"/>
</dbReference>
<dbReference type="Pfam" id="PF00636">
    <property type="entry name" value="Ribonuclease_3"/>
    <property type="match status" value="1"/>
</dbReference>
<reference evidence="9" key="1">
    <citation type="journal article" date="2019" name="Int. J. Syst. Evol. Microbiol.">
        <title>The Global Catalogue of Microorganisms (GCM) 10K type strain sequencing project: providing services to taxonomists for standard genome sequencing and annotation.</title>
        <authorList>
            <consortium name="The Broad Institute Genomics Platform"/>
            <consortium name="The Broad Institute Genome Sequencing Center for Infectious Disease"/>
            <person name="Wu L."/>
            <person name="Ma J."/>
        </authorList>
    </citation>
    <scope>NUCLEOTIDE SEQUENCE [LARGE SCALE GENOMIC DNA]</scope>
    <source>
        <strain evidence="9">JCM 1407</strain>
    </source>
</reference>
<dbReference type="EMBL" id="BAAACG010000017">
    <property type="protein sequence ID" value="GAA0745772.1"/>
    <property type="molecule type" value="Genomic_DNA"/>
</dbReference>
<dbReference type="InterPro" id="IPR008226">
    <property type="entry name" value="Mini3_fam"/>
</dbReference>
<evidence type="ECO:0000256" key="6">
    <source>
        <dbReference type="HAMAP-Rule" id="MF_01468"/>
    </source>
</evidence>
<dbReference type="Proteomes" id="UP001501510">
    <property type="component" value="Unassembled WGS sequence"/>
</dbReference>
<sequence length="146" mass="16884">MEFDLFKDKFTIKDAKQLNPLVLAFIGDAVYEVFIRTLLVDNNRNMCVHKLHVNAIEHVKAHGQSQYIKEFMPMLEEEEKYIFKRGRNAKSGTVPKNADLQEYRFATGFEALVGFLYLTEQTERLNYMLNHIAGLNDNGGSLDYES</sequence>
<feature type="domain" description="RNase III" evidence="7">
    <location>
        <begin position="22"/>
        <end position="120"/>
    </location>
</feature>
<dbReference type="InterPro" id="IPR036389">
    <property type="entry name" value="RNase_III_sf"/>
</dbReference>